<protein>
    <recommendedName>
        <fullName evidence="5">HIG1 domain-containing protein</fullName>
    </recommendedName>
</protein>
<keyword evidence="2" id="KW-0812">Transmembrane</keyword>
<dbReference type="EMBL" id="KK583196">
    <property type="protein sequence ID" value="KDO31903.1"/>
    <property type="molecule type" value="Genomic_DNA"/>
</dbReference>
<dbReference type="OrthoDB" id="36576at2759"/>
<accession>A0A067CN15</accession>
<keyword evidence="7" id="KW-1185">Reference proteome</keyword>
<dbReference type="PROSITE" id="PS51503">
    <property type="entry name" value="HIG1"/>
    <property type="match status" value="1"/>
</dbReference>
<evidence type="ECO:0000313" key="7">
    <source>
        <dbReference type="Proteomes" id="UP000030745"/>
    </source>
</evidence>
<dbReference type="VEuPathDB" id="FungiDB:SPRG_03119"/>
<keyword evidence="3" id="KW-1133">Transmembrane helix</keyword>
<evidence type="ECO:0000313" key="6">
    <source>
        <dbReference type="EMBL" id="KDO31903.1"/>
    </source>
</evidence>
<evidence type="ECO:0000256" key="4">
    <source>
        <dbReference type="ARBA" id="ARBA00023136"/>
    </source>
</evidence>
<dbReference type="InterPro" id="IPR007667">
    <property type="entry name" value="Hypoxia_induced_domain"/>
</dbReference>
<dbReference type="Proteomes" id="UP000030745">
    <property type="component" value="Unassembled WGS sequence"/>
</dbReference>
<keyword evidence="4" id="KW-0472">Membrane</keyword>
<gene>
    <name evidence="6" type="ORF">SPRG_03119</name>
</gene>
<dbReference type="OMA" id="MYMATMD"/>
<comment type="subcellular location">
    <subcellularLocation>
        <location evidence="1">Mitochondrion</location>
    </subcellularLocation>
</comment>
<dbReference type="KEGG" id="spar:SPRG_03119"/>
<name>A0A067CN15_SAPPC</name>
<proteinExistence type="predicted"/>
<dbReference type="AlphaFoldDB" id="A0A067CN15"/>
<dbReference type="InterPro" id="IPR005050">
    <property type="entry name" value="Enod93"/>
</dbReference>
<dbReference type="RefSeq" id="XP_012197102.1">
    <property type="nucleotide sequence ID" value="XM_012341712.1"/>
</dbReference>
<dbReference type="Pfam" id="PF04588">
    <property type="entry name" value="HIG_1_N"/>
    <property type="match status" value="1"/>
</dbReference>
<evidence type="ECO:0000259" key="5">
    <source>
        <dbReference type="PROSITE" id="PS51503"/>
    </source>
</evidence>
<feature type="domain" description="HIG1" evidence="5">
    <location>
        <begin position="131"/>
        <end position="222"/>
    </location>
</feature>
<evidence type="ECO:0000256" key="3">
    <source>
        <dbReference type="ARBA" id="ARBA00022989"/>
    </source>
</evidence>
<evidence type="ECO:0000256" key="1">
    <source>
        <dbReference type="ARBA" id="ARBA00004173"/>
    </source>
</evidence>
<organism evidence="6 7">
    <name type="scientific">Saprolegnia parasitica (strain CBS 223.65)</name>
    <dbReference type="NCBI Taxonomy" id="695850"/>
    <lineage>
        <taxon>Eukaryota</taxon>
        <taxon>Sar</taxon>
        <taxon>Stramenopiles</taxon>
        <taxon>Oomycota</taxon>
        <taxon>Saprolegniomycetes</taxon>
        <taxon>Saprolegniales</taxon>
        <taxon>Saprolegniaceae</taxon>
        <taxon>Saprolegnia</taxon>
    </lineage>
</organism>
<reference evidence="6 7" key="1">
    <citation type="journal article" date="2013" name="PLoS Genet.">
        <title>Distinctive expansion of potential virulence genes in the genome of the oomycete fish pathogen Saprolegnia parasitica.</title>
        <authorList>
            <person name="Jiang R.H."/>
            <person name="de Bruijn I."/>
            <person name="Haas B.J."/>
            <person name="Belmonte R."/>
            <person name="Lobach L."/>
            <person name="Christie J."/>
            <person name="van den Ackerveken G."/>
            <person name="Bottin A."/>
            <person name="Bulone V."/>
            <person name="Diaz-Moreno S.M."/>
            <person name="Dumas B."/>
            <person name="Fan L."/>
            <person name="Gaulin E."/>
            <person name="Govers F."/>
            <person name="Grenville-Briggs L.J."/>
            <person name="Horner N.R."/>
            <person name="Levin J.Z."/>
            <person name="Mammella M."/>
            <person name="Meijer H.J."/>
            <person name="Morris P."/>
            <person name="Nusbaum C."/>
            <person name="Oome S."/>
            <person name="Phillips A.J."/>
            <person name="van Rooyen D."/>
            <person name="Rzeszutek E."/>
            <person name="Saraiva M."/>
            <person name="Secombes C.J."/>
            <person name="Seidl M.F."/>
            <person name="Snel B."/>
            <person name="Stassen J.H."/>
            <person name="Sykes S."/>
            <person name="Tripathy S."/>
            <person name="van den Berg H."/>
            <person name="Vega-Arreguin J.C."/>
            <person name="Wawra S."/>
            <person name="Young S.K."/>
            <person name="Zeng Q."/>
            <person name="Dieguez-Uribeondo J."/>
            <person name="Russ C."/>
            <person name="Tyler B.M."/>
            <person name="van West P."/>
        </authorList>
    </citation>
    <scope>NUCLEOTIDE SEQUENCE [LARGE SCALE GENOMIC DNA]</scope>
    <source>
        <strain evidence="6 7">CBS 223.65</strain>
    </source>
</reference>
<dbReference type="GO" id="GO:0005739">
    <property type="term" value="C:mitochondrion"/>
    <property type="evidence" value="ECO:0007669"/>
    <property type="project" value="UniProtKB-SubCell"/>
</dbReference>
<dbReference type="Pfam" id="PF03386">
    <property type="entry name" value="ENOD93"/>
    <property type="match status" value="1"/>
</dbReference>
<sequence length="222" mass="24700">MAPRRPKYNRHERTNERPARVSWFNVHFAFSRPSHRYSSMSSSPLSPNAKRDAIISNSTTQGIKAAAIAGVTAGSLVAVAHHQSPWFRNRLGVSGKVGLAVMASLASFAIVAEQDLLRGSRNPDAYLAELHEDNAPIAAKPDHHLPLHQRAANYVYDYPFRTLVCSATPLVGLIFFDQSRNANIQFSQKVMHTRIYGQGSCVVLLLGTMAFHDWMSKRGRFE</sequence>
<evidence type="ECO:0000256" key="2">
    <source>
        <dbReference type="ARBA" id="ARBA00022692"/>
    </source>
</evidence>
<dbReference type="GeneID" id="24125648"/>